<dbReference type="SMART" id="SM00871">
    <property type="entry name" value="AraC_E_bind"/>
    <property type="match status" value="1"/>
</dbReference>
<dbReference type="RefSeq" id="WP_170160500.1">
    <property type="nucleotide sequence ID" value="NZ_MASW01000005.1"/>
</dbReference>
<feature type="domain" description="AraC effector-binding" evidence="1">
    <location>
        <begin position="3"/>
        <end position="157"/>
    </location>
</feature>
<evidence type="ECO:0000313" key="2">
    <source>
        <dbReference type="EMBL" id="PXY22234.1"/>
    </source>
</evidence>
<dbReference type="InterPro" id="IPR029442">
    <property type="entry name" value="GyrI-like"/>
</dbReference>
<dbReference type="Gene3D" id="3.20.80.10">
    <property type="entry name" value="Regulatory factor, effector binding domain"/>
    <property type="match status" value="1"/>
</dbReference>
<dbReference type="InterPro" id="IPR011256">
    <property type="entry name" value="Reg_factor_effector_dom_sf"/>
</dbReference>
<protein>
    <recommendedName>
        <fullName evidence="1">AraC effector-binding domain-containing protein</fullName>
    </recommendedName>
</protein>
<evidence type="ECO:0000313" key="3">
    <source>
        <dbReference type="Proteomes" id="UP000249915"/>
    </source>
</evidence>
<dbReference type="EMBL" id="MASW01000005">
    <property type="protein sequence ID" value="PXY22234.1"/>
    <property type="molecule type" value="Genomic_DNA"/>
</dbReference>
<gene>
    <name evidence="2" type="ORF">BAY60_20325</name>
</gene>
<dbReference type="SUPFAM" id="SSF55136">
    <property type="entry name" value="Probable bacterial effector-binding domain"/>
    <property type="match status" value="1"/>
</dbReference>
<proteinExistence type="predicted"/>
<organism evidence="2 3">
    <name type="scientific">Prauserella muralis</name>
    <dbReference type="NCBI Taxonomy" id="588067"/>
    <lineage>
        <taxon>Bacteria</taxon>
        <taxon>Bacillati</taxon>
        <taxon>Actinomycetota</taxon>
        <taxon>Actinomycetes</taxon>
        <taxon>Pseudonocardiales</taxon>
        <taxon>Pseudonocardiaceae</taxon>
        <taxon>Prauserella</taxon>
    </lineage>
</organism>
<keyword evidence="3" id="KW-1185">Reference proteome</keyword>
<accession>A0A2V4AQD6</accession>
<reference evidence="2 3" key="1">
    <citation type="submission" date="2016-07" db="EMBL/GenBank/DDBJ databases">
        <title>Draft genome sequence of Prauserella muralis DSM 45305, isolated from a mould-covered wall in an indoor environment.</title>
        <authorList>
            <person name="Ruckert C."/>
            <person name="Albersmeier A."/>
            <person name="Jiang C.-L."/>
            <person name="Jiang Y."/>
            <person name="Kalinowski J."/>
            <person name="Schneider O."/>
            <person name="Winkler A."/>
            <person name="Zotchev S.B."/>
        </authorList>
    </citation>
    <scope>NUCLEOTIDE SEQUENCE [LARGE SCALE GENOMIC DNA]</scope>
    <source>
        <strain evidence="2 3">DSM 45305</strain>
    </source>
</reference>
<name>A0A2V4AQD6_9PSEU</name>
<evidence type="ECO:0000259" key="1">
    <source>
        <dbReference type="SMART" id="SM00871"/>
    </source>
</evidence>
<dbReference type="AlphaFoldDB" id="A0A2V4AQD6"/>
<comment type="caution">
    <text evidence="2">The sequence shown here is derived from an EMBL/GenBank/DDBJ whole genome shotgun (WGS) entry which is preliminary data.</text>
</comment>
<sequence>MRYDVTLHNTPRRTALARRGKTWLETLDETIRTLTASLYPRAERHRLIPSGPPEVAYLSAFAPDVPLLIEARLPVAGAERLRPGHQAPLVTLPPRRCASTVHHGAYDGIGAAYRALEEWVVEHRQRPVGPPTETYLVGPGETDRVAEYRTEISIPVAG</sequence>
<dbReference type="InterPro" id="IPR010499">
    <property type="entry name" value="AraC_E-bd"/>
</dbReference>
<dbReference type="Pfam" id="PF06445">
    <property type="entry name" value="GyrI-like"/>
    <property type="match status" value="1"/>
</dbReference>
<dbReference type="Proteomes" id="UP000249915">
    <property type="component" value="Unassembled WGS sequence"/>
</dbReference>